<dbReference type="InterPro" id="IPR036868">
    <property type="entry name" value="TusA-like_sf"/>
</dbReference>
<dbReference type="Gene3D" id="3.30.110.40">
    <property type="entry name" value="TusA-like domain"/>
    <property type="match status" value="1"/>
</dbReference>
<evidence type="ECO:0000313" key="2">
    <source>
        <dbReference type="EMBL" id="WCT75513.1"/>
    </source>
</evidence>
<evidence type="ECO:0000259" key="1">
    <source>
        <dbReference type="Pfam" id="PF01206"/>
    </source>
</evidence>
<organism evidence="2 3">
    <name type="scientific">Sphingomonas naphthae</name>
    <dbReference type="NCBI Taxonomy" id="1813468"/>
    <lineage>
        <taxon>Bacteria</taxon>
        <taxon>Pseudomonadati</taxon>
        <taxon>Pseudomonadota</taxon>
        <taxon>Alphaproteobacteria</taxon>
        <taxon>Sphingomonadales</taxon>
        <taxon>Sphingomonadaceae</taxon>
        <taxon>Sphingomonas</taxon>
    </lineage>
</organism>
<keyword evidence="3" id="KW-1185">Reference proteome</keyword>
<dbReference type="EMBL" id="CP117411">
    <property type="protein sequence ID" value="WCT75513.1"/>
    <property type="molecule type" value="Genomic_DNA"/>
</dbReference>
<feature type="domain" description="UPF0033" evidence="1">
    <location>
        <begin position="1"/>
        <end position="54"/>
    </location>
</feature>
<protein>
    <submittedName>
        <fullName evidence="2">Sulfurtransferase TusA family protein</fullName>
    </submittedName>
</protein>
<gene>
    <name evidence="2" type="ORF">PQ455_00050</name>
</gene>
<accession>A0ABY7TQJ2</accession>
<dbReference type="Pfam" id="PF01206">
    <property type="entry name" value="TusA"/>
    <property type="match status" value="1"/>
</dbReference>
<dbReference type="RefSeq" id="WP_273691453.1">
    <property type="nucleotide sequence ID" value="NZ_CP117411.1"/>
</dbReference>
<reference evidence="2 3" key="1">
    <citation type="submission" date="2023-02" db="EMBL/GenBank/DDBJ databases">
        <title>Genome sequence of Sphingomonas naphthae.</title>
        <authorList>
            <person name="Kim S."/>
            <person name="Heo J."/>
            <person name="Kwon S.-W."/>
        </authorList>
    </citation>
    <scope>NUCLEOTIDE SEQUENCE [LARGE SCALE GENOMIC DNA]</scope>
    <source>
        <strain evidence="2 3">KACC 18716</strain>
    </source>
</reference>
<sequence>MRCPWPALRLAKAMREAGAVTLLADDPAAPREVAALCADQGWQLEMPDKGHFSVRR</sequence>
<proteinExistence type="predicted"/>
<dbReference type="Proteomes" id="UP001220395">
    <property type="component" value="Chromosome"/>
</dbReference>
<name>A0ABY7TQJ2_9SPHN</name>
<evidence type="ECO:0000313" key="3">
    <source>
        <dbReference type="Proteomes" id="UP001220395"/>
    </source>
</evidence>
<dbReference type="InterPro" id="IPR001455">
    <property type="entry name" value="TusA-like"/>
</dbReference>
<dbReference type="SUPFAM" id="SSF64307">
    <property type="entry name" value="SirA-like"/>
    <property type="match status" value="1"/>
</dbReference>